<protein>
    <submittedName>
        <fullName evidence="1">GNAT family N-acetyltransferase</fullName>
    </submittedName>
</protein>
<dbReference type="EMBL" id="BPLF01000002">
    <property type="protein sequence ID" value="GIX63284.1"/>
    <property type="molecule type" value="Genomic_DNA"/>
</dbReference>
<dbReference type="AlphaFoldDB" id="A0AAV4LXS0"/>
<organism evidence="1 2">
    <name type="scientific">Babesia caballi</name>
    <dbReference type="NCBI Taxonomy" id="5871"/>
    <lineage>
        <taxon>Eukaryota</taxon>
        <taxon>Sar</taxon>
        <taxon>Alveolata</taxon>
        <taxon>Apicomplexa</taxon>
        <taxon>Aconoidasida</taxon>
        <taxon>Piroplasmida</taxon>
        <taxon>Babesiidae</taxon>
        <taxon>Babesia</taxon>
    </lineage>
</organism>
<name>A0AAV4LXS0_BABCB</name>
<evidence type="ECO:0000313" key="2">
    <source>
        <dbReference type="Proteomes" id="UP001497744"/>
    </source>
</evidence>
<reference evidence="1 2" key="1">
    <citation type="submission" date="2021-06" db="EMBL/GenBank/DDBJ databases">
        <title>Genome sequence of Babesia caballi.</title>
        <authorList>
            <person name="Yamagishi J."/>
            <person name="Kidaka T."/>
            <person name="Ochi A."/>
        </authorList>
    </citation>
    <scope>NUCLEOTIDE SEQUENCE [LARGE SCALE GENOMIC DNA]</scope>
    <source>
        <strain evidence="1">USDA-D6B2</strain>
    </source>
</reference>
<gene>
    <name evidence="1" type="ORF">BcabD6B2_27190</name>
</gene>
<dbReference type="Proteomes" id="UP001497744">
    <property type="component" value="Unassembled WGS sequence"/>
</dbReference>
<proteinExistence type="predicted"/>
<dbReference type="RefSeq" id="XP_067715353.1">
    <property type="nucleotide sequence ID" value="XM_067859252.1"/>
</dbReference>
<sequence length="461" mass="48322">MHCGLGSGARRRRRGHHGGRGLGLALQQLLVLAPLREERHVLGVARGHTVLLNDVVHLLGSRPVVGVGGVAPRVLAQKVGHHLQLVRANVLSHDQTQLLHAFGDLEEVLLVLRNYRAQLPHEVDLVDEPAAAEYLGARGNGPSAHVDAVGTAVGIGEVGRLVRDGVGALGCGETVRILREHAHVAAVGTAGHVLVLERAGAVQPLQERVALDGHGVQVPEGELEEAVAVEGHDDVAPLHVVGEAGDLALDVVADLRRVALVAGAQQGAAEVHAFADGEAVQPAQALLALEVADGLGLDDLGQVAPADGARGGERRADVAELGQLHARAVARVAGAVVAAGEGVGVDVAVVARRAVRLLHLLVVLRRARRLPAVGGELRADGALEVVEGHDAHRESLRDVWIKGWAQRGCGGITWLRVRYTPAPAPPTGENRLRQFCLPPLNGWPTMGQQRCPTAVRERGSP</sequence>
<dbReference type="GeneID" id="94194765"/>
<evidence type="ECO:0000313" key="1">
    <source>
        <dbReference type="EMBL" id="GIX63284.1"/>
    </source>
</evidence>
<comment type="caution">
    <text evidence="1">The sequence shown here is derived from an EMBL/GenBank/DDBJ whole genome shotgun (WGS) entry which is preliminary data.</text>
</comment>
<accession>A0AAV4LXS0</accession>
<keyword evidence="2" id="KW-1185">Reference proteome</keyword>